<protein>
    <submittedName>
        <fullName evidence="2">Uncharacterized protein</fullName>
    </submittedName>
</protein>
<dbReference type="AlphaFoldDB" id="A0AAD1TIA0"/>
<keyword evidence="3" id="KW-1185">Reference proteome</keyword>
<accession>A0AAD1TIA0</accession>
<feature type="compositionally biased region" description="Polar residues" evidence="1">
    <location>
        <begin position="41"/>
        <end position="51"/>
    </location>
</feature>
<proteinExistence type="predicted"/>
<dbReference type="Proteomes" id="UP001295444">
    <property type="component" value="Chromosome 12"/>
</dbReference>
<dbReference type="EMBL" id="OW240923">
    <property type="protein sequence ID" value="CAH2324043.1"/>
    <property type="molecule type" value="Genomic_DNA"/>
</dbReference>
<evidence type="ECO:0000256" key="1">
    <source>
        <dbReference type="SAM" id="MobiDB-lite"/>
    </source>
</evidence>
<sequence length="126" mass="14452">MPQHKPTAWTIWEQNHEYKHMTESAPGSGPSRHANAMPWDQQVQGRPTQSKSQRKHPKRTSRNFLKAKGVPQVRQPKQYRRQPNMPLYGSSTARNSGWHRTQVQVVPSEGPRSERSAAITGRTHKP</sequence>
<feature type="compositionally biased region" description="Polar residues" evidence="1">
    <location>
        <begin position="89"/>
        <end position="105"/>
    </location>
</feature>
<feature type="compositionally biased region" description="Basic residues" evidence="1">
    <location>
        <begin position="52"/>
        <end position="61"/>
    </location>
</feature>
<evidence type="ECO:0000313" key="2">
    <source>
        <dbReference type="EMBL" id="CAH2324043.1"/>
    </source>
</evidence>
<organism evidence="2 3">
    <name type="scientific">Pelobates cultripes</name>
    <name type="common">Western spadefoot toad</name>
    <dbReference type="NCBI Taxonomy" id="61616"/>
    <lineage>
        <taxon>Eukaryota</taxon>
        <taxon>Metazoa</taxon>
        <taxon>Chordata</taxon>
        <taxon>Craniata</taxon>
        <taxon>Vertebrata</taxon>
        <taxon>Euteleostomi</taxon>
        <taxon>Amphibia</taxon>
        <taxon>Batrachia</taxon>
        <taxon>Anura</taxon>
        <taxon>Pelobatoidea</taxon>
        <taxon>Pelobatidae</taxon>
        <taxon>Pelobates</taxon>
    </lineage>
</organism>
<feature type="region of interest" description="Disordered" evidence="1">
    <location>
        <begin position="20"/>
        <end position="126"/>
    </location>
</feature>
<reference evidence="2" key="1">
    <citation type="submission" date="2022-03" db="EMBL/GenBank/DDBJ databases">
        <authorList>
            <person name="Alioto T."/>
            <person name="Alioto T."/>
            <person name="Gomez Garrido J."/>
        </authorList>
    </citation>
    <scope>NUCLEOTIDE SEQUENCE</scope>
</reference>
<gene>
    <name evidence="2" type="ORF">PECUL_23A025730</name>
</gene>
<name>A0AAD1TIA0_PELCU</name>
<evidence type="ECO:0000313" key="3">
    <source>
        <dbReference type="Proteomes" id="UP001295444"/>
    </source>
</evidence>